<proteinExistence type="predicted"/>
<reference evidence="2 3" key="1">
    <citation type="submission" date="2015-07" db="EMBL/GenBank/DDBJ databases">
        <title>The genome of Melipona quadrifasciata.</title>
        <authorList>
            <person name="Pan H."/>
            <person name="Kapheim K."/>
        </authorList>
    </citation>
    <scope>NUCLEOTIDE SEQUENCE [LARGE SCALE GENOMIC DNA]</scope>
    <source>
        <strain evidence="2">0111107301</strain>
        <tissue evidence="2">Whole body</tissue>
    </source>
</reference>
<feature type="region of interest" description="Disordered" evidence="1">
    <location>
        <begin position="219"/>
        <end position="255"/>
    </location>
</feature>
<feature type="compositionally biased region" description="Basic residues" evidence="1">
    <location>
        <begin position="229"/>
        <end position="244"/>
    </location>
</feature>
<evidence type="ECO:0000256" key="1">
    <source>
        <dbReference type="SAM" id="MobiDB-lite"/>
    </source>
</evidence>
<dbReference type="EMBL" id="KQ435867">
    <property type="protein sequence ID" value="KOX70275.1"/>
    <property type="molecule type" value="Genomic_DNA"/>
</dbReference>
<dbReference type="Proteomes" id="UP000053105">
    <property type="component" value="Unassembled WGS sequence"/>
</dbReference>
<sequence length="298" mass="34140">MELDIDDLEITGSDVEDSHSSVTRKNRNRIQRVRIARDPNIFFFLIPGNIHLVPTLSLSNTLAFEKAYATLAAQIISTKGRDDVYELRMKCCVDTMLPLSGLRVELMHEKVCQNLKTGKSSKKIFQGIDKFLFSSCELILTYRLGSRDETTLPGKTVRDHFSEERFATGSHNFSLSLGEFLSAFDVSLVTGFLIGITSQEILSDVSNLSMPRARQNVAQRERNYQTAKKEKKKQQQQQRTRYKAPRSSDNQQMKKTTSTVVFEVYSLIEYLQSTPINGTISEEDTRFQRFQFNKLHDE</sequence>
<dbReference type="AlphaFoldDB" id="A0A0M8ZSK5"/>
<evidence type="ECO:0000313" key="2">
    <source>
        <dbReference type="EMBL" id="KOX70275.1"/>
    </source>
</evidence>
<accession>A0A0M8ZSK5</accession>
<keyword evidence="3" id="KW-1185">Reference proteome</keyword>
<name>A0A0M8ZSK5_9HYME</name>
<organism evidence="2 3">
    <name type="scientific">Melipona quadrifasciata</name>
    <dbReference type="NCBI Taxonomy" id="166423"/>
    <lineage>
        <taxon>Eukaryota</taxon>
        <taxon>Metazoa</taxon>
        <taxon>Ecdysozoa</taxon>
        <taxon>Arthropoda</taxon>
        <taxon>Hexapoda</taxon>
        <taxon>Insecta</taxon>
        <taxon>Pterygota</taxon>
        <taxon>Neoptera</taxon>
        <taxon>Endopterygota</taxon>
        <taxon>Hymenoptera</taxon>
        <taxon>Apocrita</taxon>
        <taxon>Aculeata</taxon>
        <taxon>Apoidea</taxon>
        <taxon>Anthophila</taxon>
        <taxon>Apidae</taxon>
        <taxon>Melipona</taxon>
    </lineage>
</organism>
<protein>
    <submittedName>
        <fullName evidence="2">Uncharacterized protein</fullName>
    </submittedName>
</protein>
<gene>
    <name evidence="2" type="ORF">WN51_05225</name>
</gene>
<evidence type="ECO:0000313" key="3">
    <source>
        <dbReference type="Proteomes" id="UP000053105"/>
    </source>
</evidence>